<proteinExistence type="predicted"/>
<protein>
    <submittedName>
        <fullName evidence="2">DgyrCDS1115</fullName>
    </submittedName>
</protein>
<reference evidence="2 3" key="1">
    <citation type="submission" date="2020-08" db="EMBL/GenBank/DDBJ databases">
        <authorList>
            <person name="Hejnol A."/>
        </authorList>
    </citation>
    <scope>NUCLEOTIDE SEQUENCE [LARGE SCALE GENOMIC DNA]</scope>
</reference>
<evidence type="ECO:0000313" key="3">
    <source>
        <dbReference type="Proteomes" id="UP000549394"/>
    </source>
</evidence>
<dbReference type="GO" id="GO:0060271">
    <property type="term" value="P:cilium assembly"/>
    <property type="evidence" value="ECO:0007669"/>
    <property type="project" value="InterPro"/>
</dbReference>
<keyword evidence="1" id="KW-0175">Coiled coil</keyword>
<dbReference type="GO" id="GO:0097500">
    <property type="term" value="P:receptor localization to non-motile cilium"/>
    <property type="evidence" value="ECO:0007669"/>
    <property type="project" value="TreeGrafter"/>
</dbReference>
<dbReference type="GO" id="GO:0034464">
    <property type="term" value="C:BBSome"/>
    <property type="evidence" value="ECO:0007669"/>
    <property type="project" value="InterPro"/>
</dbReference>
<evidence type="ECO:0000313" key="2">
    <source>
        <dbReference type="EMBL" id="CAD5111851.1"/>
    </source>
</evidence>
<gene>
    <name evidence="2" type="ORF">DGYR_LOCUS1080</name>
</gene>
<comment type="caution">
    <text evidence="2">The sequence shown here is derived from an EMBL/GenBank/DDBJ whole genome shotgun (WGS) entry which is preliminary data.</text>
</comment>
<dbReference type="Proteomes" id="UP000549394">
    <property type="component" value="Unassembled WGS sequence"/>
</dbReference>
<sequence length="81" mass="9222">MSSIKEILPQQGELYQEETLNPVLCKAKLLPLKSITLQKLEKMQREAQETVKKEEMEERKLQAQSAIRNPGEDGNSAVLKL</sequence>
<feature type="coiled-coil region" evidence="1">
    <location>
        <begin position="37"/>
        <end position="64"/>
    </location>
</feature>
<dbReference type="Pfam" id="PF14777">
    <property type="entry name" value="BBIP10"/>
    <property type="match status" value="1"/>
</dbReference>
<accession>A0A7I8V7S1</accession>
<dbReference type="PANTHER" id="PTHR28596:SF1">
    <property type="entry name" value="BBSOME-INTERACTING PROTEIN 1"/>
    <property type="match status" value="1"/>
</dbReference>
<dbReference type="PANTHER" id="PTHR28596">
    <property type="entry name" value="BBSOME-INTERACTING PROTEIN 1"/>
    <property type="match status" value="1"/>
</dbReference>
<keyword evidence="3" id="KW-1185">Reference proteome</keyword>
<dbReference type="OrthoDB" id="2154978at2759"/>
<dbReference type="AlphaFoldDB" id="A0A7I8V7S1"/>
<dbReference type="InterPro" id="IPR028233">
    <property type="entry name" value="BBIP10"/>
</dbReference>
<dbReference type="EMBL" id="CAJFCJ010000002">
    <property type="protein sequence ID" value="CAD5111851.1"/>
    <property type="molecule type" value="Genomic_DNA"/>
</dbReference>
<name>A0A7I8V7S1_9ANNE</name>
<evidence type="ECO:0000256" key="1">
    <source>
        <dbReference type="SAM" id="Coils"/>
    </source>
</evidence>
<organism evidence="2 3">
    <name type="scientific">Dimorphilus gyrociliatus</name>
    <dbReference type="NCBI Taxonomy" id="2664684"/>
    <lineage>
        <taxon>Eukaryota</taxon>
        <taxon>Metazoa</taxon>
        <taxon>Spiralia</taxon>
        <taxon>Lophotrochozoa</taxon>
        <taxon>Annelida</taxon>
        <taxon>Polychaeta</taxon>
        <taxon>Polychaeta incertae sedis</taxon>
        <taxon>Dinophilidae</taxon>
        <taxon>Dimorphilus</taxon>
    </lineage>
</organism>